<dbReference type="Proteomes" id="UP000053815">
    <property type="component" value="Unassembled WGS sequence"/>
</dbReference>
<keyword evidence="2" id="KW-1185">Reference proteome</keyword>
<sequence length="124" mass="13798">METATKRPDAVVYQIDQDLYGFSVAFGEAKLKSTTNLLLVKDLLRIAMLVKDSIDKNNLSSILSFQAVGNRVSFYIMQLKNDGLYMMLESCSVDFPASVADLPRFSLIVNDLLTVAKVAQLCRL</sequence>
<proteinExistence type="predicted"/>
<dbReference type="STRING" id="91626.A0A0C9N0I1"/>
<organism evidence="1">
    <name type="scientific">Mucor ambiguus</name>
    <dbReference type="NCBI Taxonomy" id="91626"/>
    <lineage>
        <taxon>Eukaryota</taxon>
        <taxon>Fungi</taxon>
        <taxon>Fungi incertae sedis</taxon>
        <taxon>Mucoromycota</taxon>
        <taxon>Mucoromycotina</taxon>
        <taxon>Mucoromycetes</taxon>
        <taxon>Mucorales</taxon>
        <taxon>Mucorineae</taxon>
        <taxon>Mucoraceae</taxon>
        <taxon>Mucor</taxon>
    </lineage>
</organism>
<dbReference type="AlphaFoldDB" id="A0A0C9N0I1"/>
<evidence type="ECO:0000313" key="2">
    <source>
        <dbReference type="Proteomes" id="UP000053815"/>
    </source>
</evidence>
<dbReference type="OrthoDB" id="2448606at2759"/>
<protein>
    <submittedName>
        <fullName evidence="1">Uncharacterized protein</fullName>
    </submittedName>
</protein>
<evidence type="ECO:0000313" key="1">
    <source>
        <dbReference type="EMBL" id="GAN09417.1"/>
    </source>
</evidence>
<name>A0A0C9N0I1_9FUNG</name>
<reference evidence="1" key="1">
    <citation type="submission" date="2014-09" db="EMBL/GenBank/DDBJ databases">
        <title>Draft genome sequence of an oleaginous Mucoromycotina fungus Mucor ambiguus NBRC6742.</title>
        <authorList>
            <person name="Takeda I."/>
            <person name="Yamane N."/>
            <person name="Morita T."/>
            <person name="Tamano K."/>
            <person name="Machida M."/>
            <person name="Baker S."/>
            <person name="Koike H."/>
        </authorList>
    </citation>
    <scope>NUCLEOTIDE SEQUENCE</scope>
    <source>
        <strain evidence="1">NBRC 6742</strain>
    </source>
</reference>
<dbReference type="EMBL" id="DF836555">
    <property type="protein sequence ID" value="GAN09417.1"/>
    <property type="molecule type" value="Genomic_DNA"/>
</dbReference>
<gene>
    <name evidence="1" type="ORF">MAM1_0266c08944</name>
</gene>
<accession>A0A0C9N0I1</accession>